<organism evidence="2 3">
    <name type="scientific">Amycolatopsis vancoresmycina DSM 44592</name>
    <dbReference type="NCBI Taxonomy" id="1292037"/>
    <lineage>
        <taxon>Bacteria</taxon>
        <taxon>Bacillati</taxon>
        <taxon>Actinomycetota</taxon>
        <taxon>Actinomycetes</taxon>
        <taxon>Pseudonocardiales</taxon>
        <taxon>Pseudonocardiaceae</taxon>
        <taxon>Amycolatopsis</taxon>
    </lineage>
</organism>
<dbReference type="InterPro" id="IPR003033">
    <property type="entry name" value="SCP2_sterol-bd_dom"/>
</dbReference>
<dbReference type="Pfam" id="PF02036">
    <property type="entry name" value="SCP2"/>
    <property type="match status" value="1"/>
</dbReference>
<dbReference type="InterPro" id="IPR036527">
    <property type="entry name" value="SCP2_sterol-bd_dom_sf"/>
</dbReference>
<protein>
    <submittedName>
        <fullName evidence="2">Sterol binding domain-containing protein</fullName>
    </submittedName>
</protein>
<dbReference type="PATRIC" id="fig|1292037.4.peg.631"/>
<evidence type="ECO:0000259" key="1">
    <source>
        <dbReference type="Pfam" id="PF02036"/>
    </source>
</evidence>
<accession>R1IBT4</accession>
<comment type="caution">
    <text evidence="2">The sequence shown here is derived from an EMBL/GenBank/DDBJ whole genome shotgun (WGS) entry which is preliminary data.</text>
</comment>
<dbReference type="eggNOG" id="COG3255">
    <property type="taxonomic scope" value="Bacteria"/>
</dbReference>
<dbReference type="OrthoDB" id="5243187at2"/>
<reference evidence="2 3" key="1">
    <citation type="submission" date="2013-02" db="EMBL/GenBank/DDBJ databases">
        <title>Draft genome sequence of Amycolatopsis vancoresmycina strain DSM 44592T.</title>
        <authorList>
            <person name="Kumar S."/>
            <person name="Kaur N."/>
            <person name="Kaur C."/>
            <person name="Raghava G.P.S."/>
            <person name="Mayilraj S."/>
        </authorList>
    </citation>
    <scope>NUCLEOTIDE SEQUENCE [LARGE SCALE GENOMIC DNA]</scope>
    <source>
        <strain evidence="2 3">DSM 44592</strain>
    </source>
</reference>
<sequence length="220" mass="23890">MTMADNTGMTSADRIAELRGAPLLDALERLDPLSPEAHALNVNELALDPGDLRKDDFRRLLNALVRLAAQAPAFDLSKVEPARFASLVASASRAQLESVVADRALRERLLDEIFARMGAHIRPDRARNLQAVVHWRLSGGAGEGGFDRYETAISHGSCTVSREMNSSPRVTITIAPADFFRLITHQATPAVLFVTGRIKVKGDLAFAAGLIGFFDLPHPV</sequence>
<gene>
    <name evidence="2" type="ORF">H480_03191</name>
</gene>
<dbReference type="EMBL" id="AOUO01000032">
    <property type="protein sequence ID" value="EOD69971.1"/>
    <property type="molecule type" value="Genomic_DNA"/>
</dbReference>
<dbReference type="SUPFAM" id="SSF55718">
    <property type="entry name" value="SCP-like"/>
    <property type="match status" value="1"/>
</dbReference>
<keyword evidence="3" id="KW-1185">Reference proteome</keyword>
<proteinExistence type="predicted"/>
<name>R1IBT4_9PSEU</name>
<evidence type="ECO:0000313" key="2">
    <source>
        <dbReference type="EMBL" id="EOD69971.1"/>
    </source>
</evidence>
<dbReference type="AlphaFoldDB" id="R1IBT4"/>
<dbReference type="Gene3D" id="3.30.1050.10">
    <property type="entry name" value="SCP2 sterol-binding domain"/>
    <property type="match status" value="1"/>
</dbReference>
<feature type="domain" description="SCP2" evidence="1">
    <location>
        <begin position="121"/>
        <end position="214"/>
    </location>
</feature>
<dbReference type="Proteomes" id="UP000014139">
    <property type="component" value="Unassembled WGS sequence"/>
</dbReference>
<evidence type="ECO:0000313" key="3">
    <source>
        <dbReference type="Proteomes" id="UP000014139"/>
    </source>
</evidence>